<evidence type="ECO:0000313" key="8">
    <source>
        <dbReference type="Proteomes" id="UP000326711"/>
    </source>
</evidence>
<dbReference type="InterPro" id="IPR003339">
    <property type="entry name" value="ABC/ECF_trnsptr_transmembrane"/>
</dbReference>
<gene>
    <name evidence="7" type="primary">ykoC</name>
    <name evidence="7" type="ORF">CUROG_08425</name>
</gene>
<evidence type="ECO:0000256" key="4">
    <source>
        <dbReference type="ARBA" id="ARBA00022989"/>
    </source>
</evidence>
<dbReference type="PANTHER" id="PTHR34857">
    <property type="entry name" value="SLL0384 PROTEIN"/>
    <property type="match status" value="1"/>
</dbReference>
<feature type="transmembrane region" description="Helical" evidence="6">
    <location>
        <begin position="223"/>
        <end position="242"/>
    </location>
</feature>
<accession>A0A5J6ZBE0</accession>
<dbReference type="AlphaFoldDB" id="A0A5J6ZBE0"/>
<evidence type="ECO:0000256" key="5">
    <source>
        <dbReference type="ARBA" id="ARBA00023136"/>
    </source>
</evidence>
<feature type="transmembrane region" description="Helical" evidence="6">
    <location>
        <begin position="95"/>
        <end position="114"/>
    </location>
</feature>
<evidence type="ECO:0000256" key="6">
    <source>
        <dbReference type="SAM" id="Phobius"/>
    </source>
</evidence>
<keyword evidence="2" id="KW-1003">Cell membrane</keyword>
<evidence type="ECO:0000256" key="2">
    <source>
        <dbReference type="ARBA" id="ARBA00022475"/>
    </source>
</evidence>
<feature type="transmembrane region" description="Helical" evidence="6">
    <location>
        <begin position="53"/>
        <end position="74"/>
    </location>
</feature>
<dbReference type="CDD" id="cd16914">
    <property type="entry name" value="EcfT"/>
    <property type="match status" value="1"/>
</dbReference>
<dbReference type="Pfam" id="PF02361">
    <property type="entry name" value="CbiQ"/>
    <property type="match status" value="1"/>
</dbReference>
<dbReference type="InterPro" id="IPR051611">
    <property type="entry name" value="ECF_transporter_component"/>
</dbReference>
<keyword evidence="8" id="KW-1185">Reference proteome</keyword>
<dbReference type="Proteomes" id="UP000326711">
    <property type="component" value="Chromosome"/>
</dbReference>
<dbReference type="OrthoDB" id="6400at2"/>
<protein>
    <submittedName>
        <fullName evidence="7">HMP/thiamine permease protein YkoC</fullName>
    </submittedName>
</protein>
<dbReference type="EMBL" id="CP045032">
    <property type="protein sequence ID" value="QFQ03033.1"/>
    <property type="molecule type" value="Genomic_DNA"/>
</dbReference>
<feature type="transmembrane region" description="Helical" evidence="6">
    <location>
        <begin position="174"/>
        <end position="193"/>
    </location>
</feature>
<reference evidence="8" key="1">
    <citation type="submission" date="2019-10" db="EMBL/GenBank/DDBJ databases">
        <title>Complete genome sequence of Corynebacterium urogenitalis DSM 108747, isolated from the genital tract of a cow.</title>
        <authorList>
            <person name="Ruckert C."/>
            <person name="Ballas P."/>
            <person name="Wagener K."/>
            <person name="Drillich M."/>
            <person name="Kaempfer P."/>
            <person name="Busse H.-J."/>
            <person name="Ehling-Schulz M."/>
        </authorList>
    </citation>
    <scope>NUCLEOTIDE SEQUENCE [LARGE SCALE GENOMIC DNA]</scope>
    <source>
        <strain evidence="8">LMM 1652</strain>
    </source>
</reference>
<evidence type="ECO:0000256" key="1">
    <source>
        <dbReference type="ARBA" id="ARBA00004141"/>
    </source>
</evidence>
<organism evidence="7 8">
    <name type="scientific">Corynebacterium urogenitale</name>
    <dbReference type="NCBI Taxonomy" id="2487892"/>
    <lineage>
        <taxon>Bacteria</taxon>
        <taxon>Bacillati</taxon>
        <taxon>Actinomycetota</taxon>
        <taxon>Actinomycetes</taxon>
        <taxon>Mycobacteriales</taxon>
        <taxon>Corynebacteriaceae</taxon>
        <taxon>Corynebacterium</taxon>
    </lineage>
</organism>
<dbReference type="GO" id="GO:0005886">
    <property type="term" value="C:plasma membrane"/>
    <property type="evidence" value="ECO:0007669"/>
    <property type="project" value="UniProtKB-ARBA"/>
</dbReference>
<proteinExistence type="predicted"/>
<name>A0A5J6ZBE0_9CORY</name>
<keyword evidence="4 6" id="KW-1133">Transmembrane helix</keyword>
<dbReference type="PANTHER" id="PTHR34857:SF2">
    <property type="entry name" value="SLL0384 PROTEIN"/>
    <property type="match status" value="1"/>
</dbReference>
<evidence type="ECO:0000313" key="7">
    <source>
        <dbReference type="EMBL" id="QFQ03033.1"/>
    </source>
</evidence>
<comment type="subcellular location">
    <subcellularLocation>
        <location evidence="1">Membrane</location>
        <topology evidence="1">Multi-pass membrane protein</topology>
    </subcellularLocation>
</comment>
<keyword evidence="5 6" id="KW-0472">Membrane</keyword>
<sequence length="257" mass="27290">MNVLQRIDPTTRILALVLLTTPLLLSIDLVSASVALACTMLLAPLCGAGPARLVWRGWPLLVLAPLTGIGMLFYGRAGGDVYWEFLLIKVTENSVSLAIAVTVRVLAVGLPAVVLTADLDPTRLGDGLSQLWRLPSRFVIGSVAGARLVTLFQQDWGALERAHRARGLGDGSRITRLPAITFGLLVLALRRGAKLATAMEARGFGSSIERTWGRSAHFGRYDAGVLLVCTSVAVLALGLALWTGEFRLLGVVGGDPS</sequence>
<dbReference type="RefSeq" id="WP_151903323.1">
    <property type="nucleotide sequence ID" value="NZ_CP045032.1"/>
</dbReference>
<evidence type="ECO:0000256" key="3">
    <source>
        <dbReference type="ARBA" id="ARBA00022692"/>
    </source>
</evidence>
<dbReference type="KEGG" id="cuo:CUROG_08425"/>
<keyword evidence="3 6" id="KW-0812">Transmembrane</keyword>